<proteinExistence type="predicted"/>
<evidence type="ECO:0000256" key="1">
    <source>
        <dbReference type="SAM" id="Phobius"/>
    </source>
</evidence>
<keyword evidence="1" id="KW-1133">Transmembrane helix</keyword>
<keyword evidence="1" id="KW-0812">Transmembrane</keyword>
<dbReference type="Proteomes" id="UP000799324">
    <property type="component" value="Unassembled WGS sequence"/>
</dbReference>
<feature type="transmembrane region" description="Helical" evidence="1">
    <location>
        <begin position="21"/>
        <end position="42"/>
    </location>
</feature>
<protein>
    <submittedName>
        <fullName evidence="2">Uncharacterized protein</fullName>
    </submittedName>
</protein>
<sequence>MYAWVHLQLVQNEHRQSDRASCFYSESTPLLAFLAVVYALVIPRPLTILHALQSDPSSLWHILLCSLSWVHESRLQAGSPFVTEVLLLLLYMAFSKKLWVDGPYSLIERPSAIEW</sequence>
<keyword evidence="1" id="KW-0472">Membrane</keyword>
<keyword evidence="3" id="KW-1185">Reference proteome</keyword>
<accession>A0A6A6TLK8</accession>
<evidence type="ECO:0000313" key="2">
    <source>
        <dbReference type="EMBL" id="KAF2659474.1"/>
    </source>
</evidence>
<organism evidence="2 3">
    <name type="scientific">Lophiostoma macrostomum CBS 122681</name>
    <dbReference type="NCBI Taxonomy" id="1314788"/>
    <lineage>
        <taxon>Eukaryota</taxon>
        <taxon>Fungi</taxon>
        <taxon>Dikarya</taxon>
        <taxon>Ascomycota</taxon>
        <taxon>Pezizomycotina</taxon>
        <taxon>Dothideomycetes</taxon>
        <taxon>Pleosporomycetidae</taxon>
        <taxon>Pleosporales</taxon>
        <taxon>Lophiostomataceae</taxon>
        <taxon>Lophiostoma</taxon>
    </lineage>
</organism>
<gene>
    <name evidence="2" type="ORF">K491DRAFT_689085</name>
</gene>
<evidence type="ECO:0000313" key="3">
    <source>
        <dbReference type="Proteomes" id="UP000799324"/>
    </source>
</evidence>
<dbReference type="AlphaFoldDB" id="A0A6A6TLK8"/>
<dbReference type="EMBL" id="MU004306">
    <property type="protein sequence ID" value="KAF2659474.1"/>
    <property type="molecule type" value="Genomic_DNA"/>
</dbReference>
<name>A0A6A6TLK8_9PLEO</name>
<reference evidence="2" key="1">
    <citation type="journal article" date="2020" name="Stud. Mycol.">
        <title>101 Dothideomycetes genomes: a test case for predicting lifestyles and emergence of pathogens.</title>
        <authorList>
            <person name="Haridas S."/>
            <person name="Albert R."/>
            <person name="Binder M."/>
            <person name="Bloem J."/>
            <person name="Labutti K."/>
            <person name="Salamov A."/>
            <person name="Andreopoulos B."/>
            <person name="Baker S."/>
            <person name="Barry K."/>
            <person name="Bills G."/>
            <person name="Bluhm B."/>
            <person name="Cannon C."/>
            <person name="Castanera R."/>
            <person name="Culley D."/>
            <person name="Daum C."/>
            <person name="Ezra D."/>
            <person name="Gonzalez J."/>
            <person name="Henrissat B."/>
            <person name="Kuo A."/>
            <person name="Liang C."/>
            <person name="Lipzen A."/>
            <person name="Lutzoni F."/>
            <person name="Magnuson J."/>
            <person name="Mondo S."/>
            <person name="Nolan M."/>
            <person name="Ohm R."/>
            <person name="Pangilinan J."/>
            <person name="Park H.-J."/>
            <person name="Ramirez L."/>
            <person name="Alfaro M."/>
            <person name="Sun H."/>
            <person name="Tritt A."/>
            <person name="Yoshinaga Y."/>
            <person name="Zwiers L.-H."/>
            <person name="Turgeon B."/>
            <person name="Goodwin S."/>
            <person name="Spatafora J."/>
            <person name="Crous P."/>
            <person name="Grigoriev I."/>
        </authorList>
    </citation>
    <scope>NUCLEOTIDE SEQUENCE</scope>
    <source>
        <strain evidence="2">CBS 122681</strain>
    </source>
</reference>